<comment type="caution">
    <text evidence="2">The sequence shown here is derived from an EMBL/GenBank/DDBJ whole genome shotgun (WGS) entry which is preliminary data.</text>
</comment>
<keyword evidence="1" id="KW-0812">Transmembrane</keyword>
<dbReference type="AlphaFoldDB" id="A0A182C7Z6"/>
<name>A0A182C7Z6_9BACT</name>
<sequence length="232" mass="26983">MFAFISLFLIALSRISLNPLPYFFVTEGLMILLVITRKRFEYWVLILITVFPLSFEAVALFMNAGKLGHIFGTITSTITAFLGLMDEMPREKLIRKIKLKGRKNRQKVKTLMFTYGRIAKLEKIQMSTTHALVSGDKLYFSLRMPFEGETLMSIPLKELKEVAVQQVISEVTPYLPRTRDLFIPIKNIRSIGKPKHMDYFLVLRTADNIWTFYEEPETLLNFQKEIETAMEK</sequence>
<evidence type="ECO:0000313" key="3">
    <source>
        <dbReference type="Proteomes" id="UP000077339"/>
    </source>
</evidence>
<dbReference type="PATRIC" id="fig|1453497.3.peg.667"/>
<reference evidence="2 3" key="1">
    <citation type="submission" date="2014-02" db="EMBL/GenBank/DDBJ databases">
        <title>Kosmotoga genome sequencing.</title>
        <authorList>
            <person name="Pollo S.M."/>
            <person name="Charchuk R."/>
            <person name="Nesbo C.L."/>
        </authorList>
    </citation>
    <scope>NUCLEOTIDE SEQUENCE [LARGE SCALE GENOMIC DNA]</scope>
    <source>
        <strain evidence="2 3">S304</strain>
    </source>
</reference>
<proteinExistence type="predicted"/>
<keyword evidence="1" id="KW-1133">Transmembrane helix</keyword>
<keyword evidence="3" id="KW-1185">Reference proteome</keyword>
<dbReference type="RefSeq" id="WP_068345546.1">
    <property type="nucleotide sequence ID" value="NZ_JFHK01000002.1"/>
</dbReference>
<keyword evidence="1" id="KW-0472">Membrane</keyword>
<dbReference type="STRING" id="1453497.AT15_03385"/>
<feature type="transmembrane region" description="Helical" evidence="1">
    <location>
        <begin position="42"/>
        <end position="61"/>
    </location>
</feature>
<evidence type="ECO:0000313" key="2">
    <source>
        <dbReference type="EMBL" id="OAA31880.1"/>
    </source>
</evidence>
<evidence type="ECO:0000256" key="1">
    <source>
        <dbReference type="SAM" id="Phobius"/>
    </source>
</evidence>
<dbReference type="OrthoDB" id="43970at2"/>
<feature type="transmembrane region" description="Helical" evidence="1">
    <location>
        <begin position="20"/>
        <end position="35"/>
    </location>
</feature>
<organism evidence="2 3">
    <name type="scientific">Kosmotoga arenicorallina S304</name>
    <dbReference type="NCBI Taxonomy" id="1453497"/>
    <lineage>
        <taxon>Bacteria</taxon>
        <taxon>Thermotogati</taxon>
        <taxon>Thermotogota</taxon>
        <taxon>Thermotogae</taxon>
        <taxon>Kosmotogales</taxon>
        <taxon>Kosmotogaceae</taxon>
        <taxon>Kosmotoga</taxon>
    </lineage>
</organism>
<feature type="transmembrane region" description="Helical" evidence="1">
    <location>
        <begin position="67"/>
        <end position="85"/>
    </location>
</feature>
<gene>
    <name evidence="2" type="ORF">AT15_03385</name>
</gene>
<protein>
    <submittedName>
        <fullName evidence="2">Uncharacterized protein</fullName>
    </submittedName>
</protein>
<dbReference type="Proteomes" id="UP000077339">
    <property type="component" value="Unassembled WGS sequence"/>
</dbReference>
<dbReference type="EMBL" id="JFHK01000002">
    <property type="protein sequence ID" value="OAA31880.1"/>
    <property type="molecule type" value="Genomic_DNA"/>
</dbReference>
<accession>A0A182C7Z6</accession>